<evidence type="ECO:0000313" key="3">
    <source>
        <dbReference type="EMBL" id="PHN08398.1"/>
    </source>
</evidence>
<keyword evidence="4" id="KW-1185">Reference proteome</keyword>
<accession>A0A2D0NIX5</accession>
<dbReference type="EMBL" id="PDUD01000001">
    <property type="protein sequence ID" value="PHN08398.1"/>
    <property type="molecule type" value="Genomic_DNA"/>
</dbReference>
<organism evidence="3 4">
    <name type="scientific">Flavilitoribacter nigricans (strain ATCC 23147 / DSM 23189 / NBRC 102662 / NCIMB 1420 / SS-2)</name>
    <name type="common">Lewinella nigricans</name>
    <dbReference type="NCBI Taxonomy" id="1122177"/>
    <lineage>
        <taxon>Bacteria</taxon>
        <taxon>Pseudomonadati</taxon>
        <taxon>Bacteroidota</taxon>
        <taxon>Saprospiria</taxon>
        <taxon>Saprospirales</taxon>
        <taxon>Lewinellaceae</taxon>
        <taxon>Flavilitoribacter</taxon>
    </lineage>
</organism>
<evidence type="ECO:0000259" key="2">
    <source>
        <dbReference type="Pfam" id="PF20594"/>
    </source>
</evidence>
<gene>
    <name evidence="3" type="ORF">CRP01_00360</name>
</gene>
<name>A0A2D0NIX5_FLAN2</name>
<evidence type="ECO:0000313" key="4">
    <source>
        <dbReference type="Proteomes" id="UP000223913"/>
    </source>
</evidence>
<evidence type="ECO:0000256" key="1">
    <source>
        <dbReference type="SAM" id="MobiDB-lite"/>
    </source>
</evidence>
<feature type="domain" description="DUF6794" evidence="2">
    <location>
        <begin position="59"/>
        <end position="141"/>
    </location>
</feature>
<reference evidence="3 4" key="1">
    <citation type="submission" date="2017-10" db="EMBL/GenBank/DDBJ databases">
        <title>The draft genome sequence of Lewinella nigricans NBRC 102662.</title>
        <authorList>
            <person name="Wang K."/>
        </authorList>
    </citation>
    <scope>NUCLEOTIDE SEQUENCE [LARGE SCALE GENOMIC DNA]</scope>
    <source>
        <strain evidence="3 4">NBRC 102662</strain>
    </source>
</reference>
<dbReference type="AlphaFoldDB" id="A0A2D0NIX5"/>
<feature type="region of interest" description="Disordered" evidence="1">
    <location>
        <begin position="162"/>
        <end position="186"/>
    </location>
</feature>
<comment type="caution">
    <text evidence="3">The sequence shown here is derived from an EMBL/GenBank/DDBJ whole genome shotgun (WGS) entry which is preliminary data.</text>
</comment>
<dbReference type="InterPro" id="IPR046744">
    <property type="entry name" value="DUF6794"/>
</dbReference>
<dbReference type="Proteomes" id="UP000223913">
    <property type="component" value="Unassembled WGS sequence"/>
</dbReference>
<dbReference type="Pfam" id="PF20594">
    <property type="entry name" value="DUF6794"/>
    <property type="match status" value="1"/>
</dbReference>
<sequence>MWKETLLSICLIICFQLSYAQPPGTVGAKLKAEAEAEKSALEQDYETRVRQEVLYGVYIPKDLAESFSELNKRTDADSRKKFTAMSEEDARHKLHFSLGRWIIHNWGFYGGSRLSKYLNDVGIFDPDDMARFIIITYHRELNGKPLGVKELVEGFQEVRKAEKEQRLKEGKVIHQETRKRPVKENN</sequence>
<protein>
    <recommendedName>
        <fullName evidence="2">DUF6794 domain-containing protein</fullName>
    </recommendedName>
</protein>
<proteinExistence type="predicted"/>